<dbReference type="GO" id="GO:0003676">
    <property type="term" value="F:nucleic acid binding"/>
    <property type="evidence" value="ECO:0007669"/>
    <property type="project" value="InterPro"/>
</dbReference>
<proteinExistence type="predicted"/>
<dbReference type="AlphaFoldDB" id="A0A2N9I1R7"/>
<sequence>MRRDDCCSCCFSAVDSVCHALWTCPAANDVWLESNLRLHKWDRCIDNFCDLLMLARGRLGDEEIELFLAWLILFGTSEINWFMKVGHIDRVEAQQSAQGDADLRWEAPKAGEYKVNWEVCKDSGSNVWYVGVLIRNHVGGVMACLCSPVMALPRGLNPRVGACIHALKFALELGFLDICLEGPHVNSLEVGSSFQTESIADMWNEEVWVFIQRFHHFTMSSSTDKVNRETLGLAQLGSSFIGSRVWIEEVPSQILRLM</sequence>
<evidence type="ECO:0000259" key="1">
    <source>
        <dbReference type="Pfam" id="PF13456"/>
    </source>
</evidence>
<reference evidence="2" key="1">
    <citation type="submission" date="2018-02" db="EMBL/GenBank/DDBJ databases">
        <authorList>
            <person name="Cohen D.B."/>
            <person name="Kent A.D."/>
        </authorList>
    </citation>
    <scope>NUCLEOTIDE SEQUENCE</scope>
</reference>
<name>A0A2N9I1R7_FAGSY</name>
<dbReference type="EMBL" id="OIVN01004613">
    <property type="protein sequence ID" value="SPD18368.1"/>
    <property type="molecule type" value="Genomic_DNA"/>
</dbReference>
<feature type="domain" description="RNase H type-1" evidence="1">
    <location>
        <begin position="130"/>
        <end position="227"/>
    </location>
</feature>
<dbReference type="InterPro" id="IPR002156">
    <property type="entry name" value="RNaseH_domain"/>
</dbReference>
<organism evidence="2">
    <name type="scientific">Fagus sylvatica</name>
    <name type="common">Beechnut</name>
    <dbReference type="NCBI Taxonomy" id="28930"/>
    <lineage>
        <taxon>Eukaryota</taxon>
        <taxon>Viridiplantae</taxon>
        <taxon>Streptophyta</taxon>
        <taxon>Embryophyta</taxon>
        <taxon>Tracheophyta</taxon>
        <taxon>Spermatophyta</taxon>
        <taxon>Magnoliopsida</taxon>
        <taxon>eudicotyledons</taxon>
        <taxon>Gunneridae</taxon>
        <taxon>Pentapetalae</taxon>
        <taxon>rosids</taxon>
        <taxon>fabids</taxon>
        <taxon>Fagales</taxon>
        <taxon>Fagaceae</taxon>
        <taxon>Fagus</taxon>
    </lineage>
</organism>
<accession>A0A2N9I1R7</accession>
<gene>
    <name evidence="2" type="ORF">FSB_LOCUS46250</name>
</gene>
<evidence type="ECO:0000313" key="2">
    <source>
        <dbReference type="EMBL" id="SPD18368.1"/>
    </source>
</evidence>
<dbReference type="GO" id="GO:0004523">
    <property type="term" value="F:RNA-DNA hybrid ribonuclease activity"/>
    <property type="evidence" value="ECO:0007669"/>
    <property type="project" value="InterPro"/>
</dbReference>
<dbReference type="Pfam" id="PF13456">
    <property type="entry name" value="RVT_3"/>
    <property type="match status" value="1"/>
</dbReference>
<protein>
    <recommendedName>
        <fullName evidence="1">RNase H type-1 domain-containing protein</fullName>
    </recommendedName>
</protein>